<feature type="compositionally biased region" description="Basic residues" evidence="1">
    <location>
        <begin position="109"/>
        <end position="119"/>
    </location>
</feature>
<dbReference type="AlphaFoldDB" id="A0A7J7KHT7"/>
<proteinExistence type="predicted"/>
<gene>
    <name evidence="3" type="ORF">EB796_003860</name>
</gene>
<evidence type="ECO:0000313" key="3">
    <source>
        <dbReference type="EMBL" id="KAF6037835.1"/>
    </source>
</evidence>
<feature type="region of interest" description="Disordered" evidence="1">
    <location>
        <begin position="264"/>
        <end position="295"/>
    </location>
</feature>
<feature type="compositionally biased region" description="Polar residues" evidence="1">
    <location>
        <begin position="91"/>
        <end position="100"/>
    </location>
</feature>
<feature type="compositionally biased region" description="Polar residues" evidence="1">
    <location>
        <begin position="44"/>
        <end position="60"/>
    </location>
</feature>
<reference evidence="3" key="1">
    <citation type="submission" date="2020-06" db="EMBL/GenBank/DDBJ databases">
        <title>Draft genome of Bugula neritina, a colonial animal packing powerful symbionts and potential medicines.</title>
        <authorList>
            <person name="Rayko M."/>
        </authorList>
    </citation>
    <scope>NUCLEOTIDE SEQUENCE [LARGE SCALE GENOMIC DNA]</scope>
    <source>
        <strain evidence="3">Kwan_BN1</strain>
    </source>
</reference>
<feature type="transmembrane region" description="Helical" evidence="2">
    <location>
        <begin position="312"/>
        <end position="333"/>
    </location>
</feature>
<keyword evidence="2" id="KW-0812">Transmembrane</keyword>
<dbReference type="EMBL" id="VXIV02000507">
    <property type="protein sequence ID" value="KAF6037835.1"/>
    <property type="molecule type" value="Genomic_DNA"/>
</dbReference>
<feature type="compositionally biased region" description="Basic and acidic residues" evidence="1">
    <location>
        <begin position="61"/>
        <end position="72"/>
    </location>
</feature>
<organism evidence="3 4">
    <name type="scientific">Bugula neritina</name>
    <name type="common">Brown bryozoan</name>
    <name type="synonym">Sertularia neritina</name>
    <dbReference type="NCBI Taxonomy" id="10212"/>
    <lineage>
        <taxon>Eukaryota</taxon>
        <taxon>Metazoa</taxon>
        <taxon>Spiralia</taxon>
        <taxon>Lophotrochozoa</taxon>
        <taxon>Bryozoa</taxon>
        <taxon>Gymnolaemata</taxon>
        <taxon>Cheilostomatida</taxon>
        <taxon>Flustrina</taxon>
        <taxon>Buguloidea</taxon>
        <taxon>Bugulidae</taxon>
        <taxon>Bugula</taxon>
    </lineage>
</organism>
<keyword evidence="2" id="KW-1133">Transmembrane helix</keyword>
<sequence length="339" mass="36480">MVIGGVETPSTLNPQLSNPQRSNPQQSNPQETLTLANSNRTEEAVNNQQHNTQRAAYTNSHHMEISDSDTGRRSMHTAVLSVRHPIRRQRTAQYTSSSSEDATRERSQMRRCRGKRRRSQCGQATAGRCGYTASASECDSSGGYSSSITHACGGSSSNIITHACGGSSSNIITHASGGYSSSSTLRPGSSGYSLSTLVRGSGGPSRTPSFQHFIGADNPVILATSLSSLENQEVELANQTADHQLVYTIQLTEQPITDEINNSQPINSHSSIQGDNHTRTGQNINNDEHNQPINSGQLESRGIVTCRMCTRVAVSIILLVIVVVIISGIRCIMAVTKQE</sequence>
<keyword evidence="2" id="KW-0472">Membrane</keyword>
<evidence type="ECO:0000256" key="1">
    <source>
        <dbReference type="SAM" id="MobiDB-lite"/>
    </source>
</evidence>
<comment type="caution">
    <text evidence="3">The sequence shown here is derived from an EMBL/GenBank/DDBJ whole genome shotgun (WGS) entry which is preliminary data.</text>
</comment>
<keyword evidence="4" id="KW-1185">Reference proteome</keyword>
<protein>
    <submittedName>
        <fullName evidence="3">Uncharacterized protein</fullName>
    </submittedName>
</protein>
<name>A0A7J7KHT7_BUGNE</name>
<feature type="region of interest" description="Disordered" evidence="1">
    <location>
        <begin position="44"/>
        <end position="125"/>
    </location>
</feature>
<dbReference type="Proteomes" id="UP000593567">
    <property type="component" value="Unassembled WGS sequence"/>
</dbReference>
<accession>A0A7J7KHT7</accession>
<evidence type="ECO:0000313" key="4">
    <source>
        <dbReference type="Proteomes" id="UP000593567"/>
    </source>
</evidence>
<feature type="compositionally biased region" description="Low complexity" evidence="1">
    <location>
        <begin position="13"/>
        <end position="30"/>
    </location>
</feature>
<evidence type="ECO:0000256" key="2">
    <source>
        <dbReference type="SAM" id="Phobius"/>
    </source>
</evidence>
<feature type="region of interest" description="Disordered" evidence="1">
    <location>
        <begin position="1"/>
        <end position="32"/>
    </location>
</feature>